<dbReference type="GO" id="GO:0000774">
    <property type="term" value="F:adenyl-nucleotide exchange factor activity"/>
    <property type="evidence" value="ECO:0007669"/>
    <property type="project" value="InterPro"/>
</dbReference>
<keyword evidence="7" id="KW-1185">Reference proteome</keyword>
<dbReference type="Gene3D" id="3.90.20.20">
    <property type="match status" value="1"/>
</dbReference>
<dbReference type="GO" id="GO:0005759">
    <property type="term" value="C:mitochondrial matrix"/>
    <property type="evidence" value="ECO:0007669"/>
    <property type="project" value="UniProtKB-SubCell"/>
</dbReference>
<sequence>MNRAVFRQLSLSSPLLRLRAFRAPLYSTGRASGAHEPTAANASNTPASEPSTCTPKDDVKDSDKYKELHHSYLMVLADMENLRVRTRREVEAASNHSITRFAKDLLPVLDVLELALNNSKTSGSVSENEFAKALSDLREGVDLTRNELISVFRRHGIEAIEAEAGDSFDPNHHMAIFQAPKTEASVANRIVAVQKKGYRIKDRILRHTHVGVST</sequence>
<dbReference type="VEuPathDB" id="MicrosporidiaDB:DI09_19p200"/>
<dbReference type="Proteomes" id="UP000029725">
    <property type="component" value="Unassembled WGS sequence"/>
</dbReference>
<dbReference type="GeneID" id="25258870"/>
<evidence type="ECO:0000256" key="2">
    <source>
        <dbReference type="ARBA" id="ARBA00023186"/>
    </source>
</evidence>
<dbReference type="EMBL" id="JMKJ01000110">
    <property type="protein sequence ID" value="KGG52238.1"/>
    <property type="molecule type" value="Genomic_DNA"/>
</dbReference>
<protein>
    <recommendedName>
        <fullName evidence="3">GrpE protein homolog</fullName>
    </recommendedName>
</protein>
<evidence type="ECO:0000313" key="6">
    <source>
        <dbReference type="EMBL" id="KGG52238.1"/>
    </source>
</evidence>
<dbReference type="PANTHER" id="PTHR21237">
    <property type="entry name" value="GRPE PROTEIN"/>
    <property type="match status" value="1"/>
</dbReference>
<feature type="region of interest" description="Disordered" evidence="5">
    <location>
        <begin position="29"/>
        <end position="61"/>
    </location>
</feature>
<dbReference type="GO" id="GO:0051082">
    <property type="term" value="F:unfolded protein binding"/>
    <property type="evidence" value="ECO:0007669"/>
    <property type="project" value="TreeGrafter"/>
</dbReference>
<dbReference type="OrthoDB" id="201635at2759"/>
<feature type="compositionally biased region" description="Polar residues" evidence="5">
    <location>
        <begin position="40"/>
        <end position="54"/>
    </location>
</feature>
<dbReference type="Pfam" id="PF01025">
    <property type="entry name" value="GrpE"/>
    <property type="match status" value="1"/>
</dbReference>
<name>A0A098VT15_9MICR</name>
<dbReference type="RefSeq" id="XP_013238665.1">
    <property type="nucleotide sequence ID" value="XM_013383211.1"/>
</dbReference>
<dbReference type="PRINTS" id="PR00773">
    <property type="entry name" value="GRPEPROTEIN"/>
</dbReference>
<dbReference type="HAMAP" id="MF_01151">
    <property type="entry name" value="GrpE"/>
    <property type="match status" value="1"/>
</dbReference>
<comment type="function">
    <text evidence="3">Essential component of the PAM complex, a complex required for the translocation of transit peptide-containing proteins from the inner membrane into the mitochondrial matrix in an ATP-dependent manner.</text>
</comment>
<dbReference type="SUPFAM" id="SSF58014">
    <property type="entry name" value="Coiled-coil domain of nucleotide exchange factor GrpE"/>
    <property type="match status" value="1"/>
</dbReference>
<dbReference type="GO" id="GO:0006457">
    <property type="term" value="P:protein folding"/>
    <property type="evidence" value="ECO:0007669"/>
    <property type="project" value="InterPro"/>
</dbReference>
<gene>
    <name evidence="6" type="ORF">DI09_19p200</name>
</gene>
<dbReference type="SUPFAM" id="SSF51064">
    <property type="entry name" value="Head domain of nucleotide exchange factor GrpE"/>
    <property type="match status" value="1"/>
</dbReference>
<evidence type="ECO:0000313" key="7">
    <source>
        <dbReference type="Proteomes" id="UP000029725"/>
    </source>
</evidence>
<proteinExistence type="inferred from homology"/>
<dbReference type="CDD" id="cd00446">
    <property type="entry name" value="GrpE"/>
    <property type="match status" value="1"/>
</dbReference>
<evidence type="ECO:0000256" key="3">
    <source>
        <dbReference type="RuleBase" id="RU000640"/>
    </source>
</evidence>
<dbReference type="InterPro" id="IPR013805">
    <property type="entry name" value="GrpE_CC"/>
</dbReference>
<organism evidence="6 7">
    <name type="scientific">Mitosporidium daphniae</name>
    <dbReference type="NCBI Taxonomy" id="1485682"/>
    <lineage>
        <taxon>Eukaryota</taxon>
        <taxon>Fungi</taxon>
        <taxon>Fungi incertae sedis</taxon>
        <taxon>Microsporidia</taxon>
        <taxon>Mitosporidium</taxon>
    </lineage>
</organism>
<comment type="caution">
    <text evidence="6">The sequence shown here is derived from an EMBL/GenBank/DDBJ whole genome shotgun (WGS) entry which is preliminary data.</text>
</comment>
<accession>A0A098VT15</accession>
<dbReference type="AlphaFoldDB" id="A0A098VT15"/>
<reference evidence="6 7" key="1">
    <citation type="submission" date="2014-04" db="EMBL/GenBank/DDBJ databases">
        <title>A new species of microsporidia sheds light on the evolution of extreme parasitism.</title>
        <authorList>
            <person name="Haag K.L."/>
            <person name="James T.Y."/>
            <person name="Larsson R."/>
            <person name="Schaer T.M."/>
            <person name="Refardt D."/>
            <person name="Pombert J.-F."/>
            <person name="Ebert D."/>
        </authorList>
    </citation>
    <scope>NUCLEOTIDE SEQUENCE [LARGE SCALE GENOMIC DNA]</scope>
    <source>
        <strain evidence="6 7">UGP3</strain>
        <tissue evidence="6">Spores</tissue>
    </source>
</reference>
<comment type="similarity">
    <text evidence="1 4">Belongs to the GrpE family.</text>
</comment>
<evidence type="ECO:0000256" key="1">
    <source>
        <dbReference type="ARBA" id="ARBA00009054"/>
    </source>
</evidence>
<dbReference type="GO" id="GO:0051087">
    <property type="term" value="F:protein-folding chaperone binding"/>
    <property type="evidence" value="ECO:0007669"/>
    <property type="project" value="InterPro"/>
</dbReference>
<dbReference type="PROSITE" id="PS01071">
    <property type="entry name" value="GRPE"/>
    <property type="match status" value="1"/>
</dbReference>
<dbReference type="InterPro" id="IPR000740">
    <property type="entry name" value="GrpE"/>
</dbReference>
<dbReference type="Gene3D" id="2.30.22.10">
    <property type="entry name" value="Head domain of nucleotide exchange factor GrpE"/>
    <property type="match status" value="1"/>
</dbReference>
<dbReference type="InterPro" id="IPR009012">
    <property type="entry name" value="GrpE_head"/>
</dbReference>
<comment type="subcellular location">
    <subcellularLocation>
        <location evidence="3">Mitochondrion matrix</location>
    </subcellularLocation>
</comment>
<keyword evidence="2 3" id="KW-0143">Chaperone</keyword>
<dbReference type="GO" id="GO:0042803">
    <property type="term" value="F:protein homodimerization activity"/>
    <property type="evidence" value="ECO:0007669"/>
    <property type="project" value="InterPro"/>
</dbReference>
<evidence type="ECO:0000256" key="4">
    <source>
        <dbReference type="RuleBase" id="RU004478"/>
    </source>
</evidence>
<dbReference type="PANTHER" id="PTHR21237:SF23">
    <property type="entry name" value="GRPE PROTEIN HOMOLOG, MITOCHONDRIAL"/>
    <property type="match status" value="1"/>
</dbReference>
<dbReference type="HOGENOM" id="CLU_057217_0_2_1"/>
<keyword evidence="3" id="KW-0496">Mitochondrion</keyword>
<evidence type="ECO:0000256" key="5">
    <source>
        <dbReference type="SAM" id="MobiDB-lite"/>
    </source>
</evidence>